<dbReference type="RefSeq" id="WP_099199448.1">
    <property type="nucleotide sequence ID" value="NZ_JBIRXA010000004.1"/>
</dbReference>
<sequence length="71" mass="7614">MADDGSGSGLERSREWSDPRQAGVVRFFRERAAAASRRRPPRPCAVCAGLGELVLVHEGTPFAVRCVACGN</sequence>
<reference evidence="1 2" key="1">
    <citation type="journal article" date="2017" name="Biochemistry">
        <title>Identification of the Biosynthetic Pathway for the Antibiotic Bicyclomycin.</title>
        <authorList>
            <person name="Patteson J."/>
            <person name="Cai W."/>
            <person name="Johnson R.A."/>
            <person name="Santa Maria K."/>
            <person name="Li B."/>
        </authorList>
    </citation>
    <scope>NUCLEOTIDE SEQUENCE [LARGE SCALE GENOMIC DNA]</scope>
    <source>
        <strain evidence="1 2">ATCC 21532</strain>
    </source>
</reference>
<comment type="caution">
    <text evidence="1">The sequence shown here is derived from an EMBL/GenBank/DDBJ whole genome shotgun (WGS) entry which is preliminary data.</text>
</comment>
<protein>
    <submittedName>
        <fullName evidence="1">Uncharacterized protein</fullName>
    </submittedName>
</protein>
<dbReference type="EMBL" id="NHZO01000147">
    <property type="protein sequence ID" value="PHQ51073.1"/>
    <property type="molecule type" value="Genomic_DNA"/>
</dbReference>
<dbReference type="Proteomes" id="UP000222531">
    <property type="component" value="Unassembled WGS sequence"/>
</dbReference>
<evidence type="ECO:0000313" key="2">
    <source>
        <dbReference type="Proteomes" id="UP000222531"/>
    </source>
</evidence>
<keyword evidence="2" id="KW-1185">Reference proteome</keyword>
<name>A0A2G1XIM2_STRCJ</name>
<gene>
    <name evidence="1" type="ORF">BLA24_14945</name>
</gene>
<accession>A0A2G1XIM2</accession>
<evidence type="ECO:0000313" key="1">
    <source>
        <dbReference type="EMBL" id="PHQ51073.1"/>
    </source>
</evidence>
<proteinExistence type="predicted"/>
<dbReference type="AlphaFoldDB" id="A0A2G1XIM2"/>
<organism evidence="1 2">
    <name type="scientific">Streptomyces cinnamoneus</name>
    <name type="common">Streptoverticillium cinnamoneum</name>
    <dbReference type="NCBI Taxonomy" id="53446"/>
    <lineage>
        <taxon>Bacteria</taxon>
        <taxon>Bacillati</taxon>
        <taxon>Actinomycetota</taxon>
        <taxon>Actinomycetes</taxon>
        <taxon>Kitasatosporales</taxon>
        <taxon>Streptomycetaceae</taxon>
        <taxon>Streptomyces</taxon>
        <taxon>Streptomyces cinnamoneus group</taxon>
    </lineage>
</organism>